<proteinExistence type="predicted"/>
<dbReference type="PANTHER" id="PTHR43481:SF4">
    <property type="entry name" value="GLYCEROL-1-PHOSPHATE PHOSPHOHYDROLASE 1-RELATED"/>
    <property type="match status" value="1"/>
</dbReference>
<dbReference type="InterPro" id="IPR023198">
    <property type="entry name" value="PGP-like_dom2"/>
</dbReference>
<sequence length="118" mass="13590">MSIKGIIFDLDGVIVSTDECHYQGWKRLADDEGIEFTREDNMRLRGVSRVQSLEFLLEKSKKEYTDEDKKEMAERKNGYYLEMLKNITPDDILPGAMDILEELKRRGIKVAVGSSSKN</sequence>
<comment type="caution">
    <text evidence="1">The sequence shown here is derived from an EMBL/GenBank/DDBJ whole genome shotgun (WGS) entry which is preliminary data.</text>
</comment>
<dbReference type="GO" id="GO:0050308">
    <property type="term" value="F:sugar-phosphatase activity"/>
    <property type="evidence" value="ECO:0007669"/>
    <property type="project" value="TreeGrafter"/>
</dbReference>
<feature type="non-terminal residue" evidence="1">
    <location>
        <position position="118"/>
    </location>
</feature>
<dbReference type="PANTHER" id="PTHR43481">
    <property type="entry name" value="FRUCTOSE-1-PHOSPHATE PHOSPHATASE"/>
    <property type="match status" value="1"/>
</dbReference>
<dbReference type="Gene3D" id="3.40.50.1000">
    <property type="entry name" value="HAD superfamily/HAD-like"/>
    <property type="match status" value="1"/>
</dbReference>
<evidence type="ECO:0008006" key="2">
    <source>
        <dbReference type="Google" id="ProtNLM"/>
    </source>
</evidence>
<dbReference type="Gene3D" id="1.10.150.240">
    <property type="entry name" value="Putative phosphatase, domain 2"/>
    <property type="match status" value="1"/>
</dbReference>
<reference evidence="1" key="1">
    <citation type="journal article" date="2014" name="Front. Microbiol.">
        <title>High frequency of phylogenetically diverse reductive dehalogenase-homologous genes in deep subseafloor sedimentary metagenomes.</title>
        <authorList>
            <person name="Kawai M."/>
            <person name="Futagami T."/>
            <person name="Toyoda A."/>
            <person name="Takaki Y."/>
            <person name="Nishi S."/>
            <person name="Hori S."/>
            <person name="Arai W."/>
            <person name="Tsubouchi T."/>
            <person name="Morono Y."/>
            <person name="Uchiyama I."/>
            <person name="Ito T."/>
            <person name="Fujiyama A."/>
            <person name="Inagaki F."/>
            <person name="Takami H."/>
        </authorList>
    </citation>
    <scope>NUCLEOTIDE SEQUENCE</scope>
    <source>
        <strain evidence="1">Expedition CK06-06</strain>
    </source>
</reference>
<protein>
    <recommendedName>
        <fullName evidence="2">Beta-phosphoglucomutase</fullName>
    </recommendedName>
</protein>
<name>X0U9M1_9ZZZZ</name>
<gene>
    <name evidence="1" type="ORF">S01H1_26299</name>
</gene>
<organism evidence="1">
    <name type="scientific">marine sediment metagenome</name>
    <dbReference type="NCBI Taxonomy" id="412755"/>
    <lineage>
        <taxon>unclassified sequences</taxon>
        <taxon>metagenomes</taxon>
        <taxon>ecological metagenomes</taxon>
    </lineage>
</organism>
<dbReference type="InterPro" id="IPR051806">
    <property type="entry name" value="HAD-like_SPP"/>
</dbReference>
<evidence type="ECO:0000313" key="1">
    <source>
        <dbReference type="EMBL" id="GAF96001.1"/>
    </source>
</evidence>
<dbReference type="InterPro" id="IPR023214">
    <property type="entry name" value="HAD_sf"/>
</dbReference>
<dbReference type="EMBL" id="BARS01015934">
    <property type="protein sequence ID" value="GAF96001.1"/>
    <property type="molecule type" value="Genomic_DNA"/>
</dbReference>
<dbReference type="AlphaFoldDB" id="X0U9M1"/>
<dbReference type="SUPFAM" id="SSF56784">
    <property type="entry name" value="HAD-like"/>
    <property type="match status" value="1"/>
</dbReference>
<dbReference type="InterPro" id="IPR036412">
    <property type="entry name" value="HAD-like_sf"/>
</dbReference>
<accession>X0U9M1</accession>
<dbReference type="Pfam" id="PF00702">
    <property type="entry name" value="Hydrolase"/>
    <property type="match status" value="1"/>
</dbReference>